<keyword evidence="2" id="KW-1185">Reference proteome</keyword>
<organism evidence="1 2">
    <name type="scientific">Hibiscus sabdariffa</name>
    <name type="common">roselle</name>
    <dbReference type="NCBI Taxonomy" id="183260"/>
    <lineage>
        <taxon>Eukaryota</taxon>
        <taxon>Viridiplantae</taxon>
        <taxon>Streptophyta</taxon>
        <taxon>Embryophyta</taxon>
        <taxon>Tracheophyta</taxon>
        <taxon>Spermatophyta</taxon>
        <taxon>Magnoliopsida</taxon>
        <taxon>eudicotyledons</taxon>
        <taxon>Gunneridae</taxon>
        <taxon>Pentapetalae</taxon>
        <taxon>rosids</taxon>
        <taxon>malvids</taxon>
        <taxon>Malvales</taxon>
        <taxon>Malvaceae</taxon>
        <taxon>Malvoideae</taxon>
        <taxon>Hibiscus</taxon>
    </lineage>
</organism>
<evidence type="ECO:0000313" key="2">
    <source>
        <dbReference type="Proteomes" id="UP001396334"/>
    </source>
</evidence>
<sequence length="94" mass="10829">MYQGNLRRPTGRKQYPTQLNFTLPVFRGCFFFTSRTELDVLSFASSVFKIAYLNPKTMNKLVKVRSDTAPPCRDIELTINASWDCSVDEKKSIQ</sequence>
<name>A0ABR2S7Q2_9ROSI</name>
<comment type="caution">
    <text evidence="1">The sequence shown here is derived from an EMBL/GenBank/DDBJ whole genome shotgun (WGS) entry which is preliminary data.</text>
</comment>
<protein>
    <submittedName>
        <fullName evidence="1">Uncharacterized protein</fullName>
    </submittedName>
</protein>
<dbReference type="Proteomes" id="UP001396334">
    <property type="component" value="Unassembled WGS sequence"/>
</dbReference>
<gene>
    <name evidence="1" type="ORF">V6N11_011003</name>
</gene>
<dbReference type="EMBL" id="JBBPBN010000016">
    <property type="protein sequence ID" value="KAK9020992.1"/>
    <property type="molecule type" value="Genomic_DNA"/>
</dbReference>
<evidence type="ECO:0000313" key="1">
    <source>
        <dbReference type="EMBL" id="KAK9020992.1"/>
    </source>
</evidence>
<proteinExistence type="predicted"/>
<reference evidence="1 2" key="1">
    <citation type="journal article" date="2024" name="G3 (Bethesda)">
        <title>Genome assembly of Hibiscus sabdariffa L. provides insights into metabolisms of medicinal natural products.</title>
        <authorList>
            <person name="Kim T."/>
        </authorList>
    </citation>
    <scope>NUCLEOTIDE SEQUENCE [LARGE SCALE GENOMIC DNA]</scope>
    <source>
        <strain evidence="1">TK-2024</strain>
        <tissue evidence="1">Old leaves</tissue>
    </source>
</reference>
<accession>A0ABR2S7Q2</accession>